<proteinExistence type="predicted"/>
<evidence type="ECO:0000313" key="1">
    <source>
        <dbReference type="EMBL" id="VFK37843.1"/>
    </source>
</evidence>
<gene>
    <name evidence="1" type="ORF">BECKTC1821E_GA0114239_1001117</name>
</gene>
<sequence length="190" mass="19065">MQAKGRLDDARDPGGGLQMTDVGLDAADPAGIVGIPLLSDDLAQGGAFLGVADGRAGAVGFDIGDLVRRDAGALAYPANQGGLGLFVGDGNAVGAPILIDAGSPYDGIDGVPIAPGGGEGFQHHDARPFAASVAVAPGVETLAAPVPSQELALAHGDDGFRVVHDVDAARQGKFRFPGADRLTGLMQRHQ</sequence>
<dbReference type="EMBL" id="CAADFT010000001">
    <property type="protein sequence ID" value="VFK37843.1"/>
    <property type="molecule type" value="Genomic_DNA"/>
</dbReference>
<name>A0A450Y8K4_9GAMM</name>
<dbReference type="AlphaFoldDB" id="A0A450Y8K4"/>
<accession>A0A450Y8K4</accession>
<reference evidence="1" key="1">
    <citation type="submission" date="2019-02" db="EMBL/GenBank/DDBJ databases">
        <authorList>
            <person name="Gruber-Vodicka R. H."/>
            <person name="Seah K. B. B."/>
        </authorList>
    </citation>
    <scope>NUCLEOTIDE SEQUENCE</scope>
    <source>
        <strain evidence="1">BECK_BZ125</strain>
    </source>
</reference>
<dbReference type="AntiFam" id="ANF00248">
    <property type="entry name" value="Shadow ORF (opposite ppsD)"/>
</dbReference>
<organism evidence="1">
    <name type="scientific">Candidatus Kentrum sp. TC</name>
    <dbReference type="NCBI Taxonomy" id="2126339"/>
    <lineage>
        <taxon>Bacteria</taxon>
        <taxon>Pseudomonadati</taxon>
        <taxon>Pseudomonadota</taxon>
        <taxon>Gammaproteobacteria</taxon>
        <taxon>Candidatus Kentrum</taxon>
    </lineage>
</organism>
<protein>
    <submittedName>
        <fullName evidence="1">Uncharacterized protein</fullName>
    </submittedName>
</protein>